<dbReference type="Proteomes" id="UP000499080">
    <property type="component" value="Unassembled WGS sequence"/>
</dbReference>
<dbReference type="AlphaFoldDB" id="A0A4Y2CMB1"/>
<proteinExistence type="predicted"/>
<gene>
    <name evidence="1" type="ORF">AVEN_94779_1</name>
</gene>
<evidence type="ECO:0000313" key="1">
    <source>
        <dbReference type="EMBL" id="GBM05493.1"/>
    </source>
</evidence>
<keyword evidence="2" id="KW-1185">Reference proteome</keyword>
<reference evidence="1 2" key="1">
    <citation type="journal article" date="2019" name="Sci. Rep.">
        <title>Orb-weaving spider Araneus ventricosus genome elucidates the spidroin gene catalogue.</title>
        <authorList>
            <person name="Kono N."/>
            <person name="Nakamura H."/>
            <person name="Ohtoshi R."/>
            <person name="Moran D.A.P."/>
            <person name="Shinohara A."/>
            <person name="Yoshida Y."/>
            <person name="Fujiwara M."/>
            <person name="Mori M."/>
            <person name="Tomita M."/>
            <person name="Arakawa K."/>
        </authorList>
    </citation>
    <scope>NUCLEOTIDE SEQUENCE [LARGE SCALE GENOMIC DNA]</scope>
</reference>
<name>A0A4Y2CMB1_ARAVE</name>
<sequence length="120" mass="13550">MSKARSIQSKKIRFHGTRFTRESEQEFFSASASKLKGSSFICEEVLESKSEELTGNRIFDLQTLISVLPFLLFIWIEASRFGLCSNFSMHCTNCSFIEGFCSSPKVKKSCNLSKCLILGL</sequence>
<protein>
    <submittedName>
        <fullName evidence="1">Uncharacterized protein</fullName>
    </submittedName>
</protein>
<dbReference type="EMBL" id="BGPR01000215">
    <property type="protein sequence ID" value="GBM05493.1"/>
    <property type="molecule type" value="Genomic_DNA"/>
</dbReference>
<evidence type="ECO:0000313" key="2">
    <source>
        <dbReference type="Proteomes" id="UP000499080"/>
    </source>
</evidence>
<comment type="caution">
    <text evidence="1">The sequence shown here is derived from an EMBL/GenBank/DDBJ whole genome shotgun (WGS) entry which is preliminary data.</text>
</comment>
<accession>A0A4Y2CMB1</accession>
<organism evidence="1 2">
    <name type="scientific">Araneus ventricosus</name>
    <name type="common">Orbweaver spider</name>
    <name type="synonym">Epeira ventricosa</name>
    <dbReference type="NCBI Taxonomy" id="182803"/>
    <lineage>
        <taxon>Eukaryota</taxon>
        <taxon>Metazoa</taxon>
        <taxon>Ecdysozoa</taxon>
        <taxon>Arthropoda</taxon>
        <taxon>Chelicerata</taxon>
        <taxon>Arachnida</taxon>
        <taxon>Araneae</taxon>
        <taxon>Araneomorphae</taxon>
        <taxon>Entelegynae</taxon>
        <taxon>Araneoidea</taxon>
        <taxon>Araneidae</taxon>
        <taxon>Araneus</taxon>
    </lineage>
</organism>